<comment type="subcellular location">
    <subcellularLocation>
        <location evidence="1">Cell membrane</location>
        <topology evidence="1">Multi-pass membrane protein</topology>
    </subcellularLocation>
</comment>
<comment type="caution">
    <text evidence="9">The sequence shown here is derived from an EMBL/GenBank/DDBJ whole genome shotgun (WGS) entry which is preliminary data.</text>
</comment>
<dbReference type="InterPro" id="IPR049453">
    <property type="entry name" value="Memb_transporter_dom"/>
</dbReference>
<sequence length="1148" mass="125364">MRGNDFLARVYEDPRSPNSPAHRSASHRRFGDFPRRELRSRAHSLSPSWRETEVLDGHEEGNCGMADALATRLDSFGCIPYESRYNLTEPPDALQGGGGGSSSSKNKKGGGGGGVRKKGKAKAPKSGVLRADLDIPWQLREPVSDPGCSYFDFLGTKNFWFLIQFSARVTFIGMLVPAVIIAVGKEKLEFMSSSFTLPAVVLAADVCVGGSLSFTVAFLKAACIWLPLATACAAVELHRSYAAFIVVYFVLLFLIACFTRDTTQRVALVLFNVSLVSQMNGKTALSFPSHILVHWLVGVLFGVASTLLPYPVLATRMAQSTSHRICVNAATAFRGLLTCFWAASNTSRSMGMVRIRHVTRSIDVLLDKLGGVEKLTFYEFLFFDSFERRKVRLEKTELLDQLRLNLHSMSRLIDIVQDNPHIIDGSSHCIQFGASLSHSMEGISRAVEELLGGLAEARSRRELLELNSLFEACGRNFKNLQDEFNVASRELFYEKRQAKAMGEFVPLMSFFVFSVVNFWSALDEFHRKMRTEGPNLTRFSPKRLWDLLTHPFLGEINFLKRLVLRHGEAELRVLIEAGKVSVAMLISMLFLSSKDTEFLTLAGPTITAFLSGVNPVQVLQGSVARLGGTLFGTVVGFFAASLCKTTIDFIASLCVITAVMTFFRTGEKYGPVCMSTNFIGIPSLAGGAASSAEVAIGRIQQNTFAVVVYCLILVLVFPVSPGRLLMKKRMHVLQTIAEIMDDTVDFYREPLHNEPQLLSSRREPGAQEPRGGGENEVASAGVYVSTFIKVPEPDARISNLFNKVRSLRQEMAQTARIMPFAADERGIKPVVYPQKACEAVHTALYRISNLVYNMVCSWKLMRDKAYFTPEMRRLFYYIYPVARDVQHSLQRFVNLLSFYVTHPSSSLASELTSCLVEFRVLVGESSRRKHRAILATITAAVRRQRQRQRENEARHPHLGRGAGHSGEGGAPPNVSDPSGKAQETGNATPAAGRPRSRQVGGAGEAAPPPALGRQRPNEPLCAAGGREKAGQRGGRAGERASSTEPTCRPGEEAVSELHSRRGGAAAAASPGPAGSVDAVWSGGGGGGGDSSTASSSHGSVHFSASFATPITVPDTEGIHAIALTLDMMGKELKNALLAFEDMVQLKTN</sequence>
<feature type="region of interest" description="Disordered" evidence="6">
    <location>
        <begin position="1"/>
        <end position="32"/>
    </location>
</feature>
<name>A0A422PJX4_9TRYP</name>
<feature type="transmembrane region" description="Helical" evidence="7">
    <location>
        <begin position="504"/>
        <end position="522"/>
    </location>
</feature>
<dbReference type="PANTHER" id="PTHR30509">
    <property type="entry name" value="P-HYDROXYBENZOIC ACID EFFLUX PUMP SUBUNIT-RELATED"/>
    <property type="match status" value="1"/>
</dbReference>
<feature type="transmembrane region" description="Helical" evidence="7">
    <location>
        <begin position="291"/>
        <end position="313"/>
    </location>
</feature>
<reference evidence="9 10" key="1">
    <citation type="journal article" date="2018" name="BMC Genomics">
        <title>Genomic comparison of Trypanosoma conorhini and Trypanosoma rangeli to Trypanosoma cruzi strains of high and low virulence.</title>
        <authorList>
            <person name="Bradwell K.R."/>
            <person name="Koparde V.N."/>
            <person name="Matveyev A.V."/>
            <person name="Serrano M.G."/>
            <person name="Alves J.M."/>
            <person name="Parikh H."/>
            <person name="Huang B."/>
            <person name="Lee V."/>
            <person name="Espinosa-Alvarez O."/>
            <person name="Ortiz P.A."/>
            <person name="Costa-Martins A.G."/>
            <person name="Teixeira M.M."/>
            <person name="Buck G.A."/>
        </authorList>
    </citation>
    <scope>NUCLEOTIDE SEQUENCE [LARGE SCALE GENOMIC DNA]</scope>
    <source>
        <strain evidence="9 10">025E</strain>
    </source>
</reference>
<protein>
    <recommendedName>
        <fullName evidence="8">Integral membrane bound transporter domain-containing protein</fullName>
    </recommendedName>
</protein>
<dbReference type="PANTHER" id="PTHR30509:SF38">
    <property type="entry name" value="FUSARIC ACID RESISTANCE PROTEIN-LIKE"/>
    <property type="match status" value="1"/>
</dbReference>
<organism evidence="9 10">
    <name type="scientific">Trypanosoma conorhini</name>
    <dbReference type="NCBI Taxonomy" id="83891"/>
    <lineage>
        <taxon>Eukaryota</taxon>
        <taxon>Discoba</taxon>
        <taxon>Euglenozoa</taxon>
        <taxon>Kinetoplastea</taxon>
        <taxon>Metakinetoplastina</taxon>
        <taxon>Trypanosomatida</taxon>
        <taxon>Trypanosomatidae</taxon>
        <taxon>Trypanosoma</taxon>
    </lineage>
</organism>
<feature type="transmembrane region" description="Helical" evidence="7">
    <location>
        <begin position="325"/>
        <end position="343"/>
    </location>
</feature>
<dbReference type="Pfam" id="PF13515">
    <property type="entry name" value="FUSC_2"/>
    <property type="match status" value="1"/>
</dbReference>
<feature type="compositionally biased region" description="Low complexity" evidence="6">
    <location>
        <begin position="1090"/>
        <end position="1099"/>
    </location>
</feature>
<dbReference type="Proteomes" id="UP000284403">
    <property type="component" value="Unassembled WGS sequence"/>
</dbReference>
<evidence type="ECO:0000313" key="9">
    <source>
        <dbReference type="EMBL" id="RNF18014.1"/>
    </source>
</evidence>
<feature type="compositionally biased region" description="Basic and acidic residues" evidence="6">
    <location>
        <begin position="1025"/>
        <end position="1038"/>
    </location>
</feature>
<keyword evidence="3 7" id="KW-0812">Transmembrane</keyword>
<dbReference type="OrthoDB" id="277646at2759"/>
<feature type="compositionally biased region" description="Gly residues" evidence="6">
    <location>
        <begin position="960"/>
        <end position="969"/>
    </location>
</feature>
<accession>A0A422PJX4</accession>
<evidence type="ECO:0000256" key="4">
    <source>
        <dbReference type="ARBA" id="ARBA00022989"/>
    </source>
</evidence>
<feature type="region of interest" description="Disordered" evidence="6">
    <location>
        <begin position="943"/>
        <end position="1099"/>
    </location>
</feature>
<keyword evidence="4 7" id="KW-1133">Transmembrane helix</keyword>
<dbReference type="RefSeq" id="XP_029228338.1">
    <property type="nucleotide sequence ID" value="XM_029371582.1"/>
</dbReference>
<feature type="region of interest" description="Disordered" evidence="6">
    <location>
        <begin position="89"/>
        <end position="125"/>
    </location>
</feature>
<keyword evidence="2" id="KW-1003">Cell membrane</keyword>
<feature type="region of interest" description="Disordered" evidence="6">
    <location>
        <begin position="757"/>
        <end position="776"/>
    </location>
</feature>
<evidence type="ECO:0000256" key="1">
    <source>
        <dbReference type="ARBA" id="ARBA00004651"/>
    </source>
</evidence>
<evidence type="ECO:0000256" key="7">
    <source>
        <dbReference type="SAM" id="Phobius"/>
    </source>
</evidence>
<dbReference type="AlphaFoldDB" id="A0A422PJX4"/>
<evidence type="ECO:0000256" key="3">
    <source>
        <dbReference type="ARBA" id="ARBA00022692"/>
    </source>
</evidence>
<feature type="transmembrane region" description="Helical" evidence="7">
    <location>
        <begin position="240"/>
        <end position="259"/>
    </location>
</feature>
<feature type="transmembrane region" description="Helical" evidence="7">
    <location>
        <begin position="195"/>
        <end position="228"/>
    </location>
</feature>
<evidence type="ECO:0000259" key="8">
    <source>
        <dbReference type="Pfam" id="PF13515"/>
    </source>
</evidence>
<keyword evidence="5 7" id="KW-0472">Membrane</keyword>
<evidence type="ECO:0000256" key="6">
    <source>
        <dbReference type="SAM" id="MobiDB-lite"/>
    </source>
</evidence>
<dbReference type="EMBL" id="MKKU01000245">
    <property type="protein sequence ID" value="RNF18014.1"/>
    <property type="molecule type" value="Genomic_DNA"/>
</dbReference>
<proteinExistence type="predicted"/>
<feature type="transmembrane region" description="Helical" evidence="7">
    <location>
        <begin position="702"/>
        <end position="720"/>
    </location>
</feature>
<dbReference type="GeneID" id="40318284"/>
<gene>
    <name evidence="9" type="ORF">Tco025E_04673</name>
</gene>
<evidence type="ECO:0000256" key="5">
    <source>
        <dbReference type="ARBA" id="ARBA00023136"/>
    </source>
</evidence>
<feature type="domain" description="Integral membrane bound transporter" evidence="8">
    <location>
        <begin position="604"/>
        <end position="712"/>
    </location>
</feature>
<feature type="transmembrane region" description="Helical" evidence="7">
    <location>
        <begin position="159"/>
        <end position="183"/>
    </location>
</feature>
<keyword evidence="10" id="KW-1185">Reference proteome</keyword>
<evidence type="ECO:0000313" key="10">
    <source>
        <dbReference type="Proteomes" id="UP000284403"/>
    </source>
</evidence>
<evidence type="ECO:0000256" key="2">
    <source>
        <dbReference type="ARBA" id="ARBA00022475"/>
    </source>
</evidence>
<dbReference type="GO" id="GO:0005886">
    <property type="term" value="C:plasma membrane"/>
    <property type="evidence" value="ECO:0007669"/>
    <property type="project" value="UniProtKB-SubCell"/>
</dbReference>
<feature type="compositionally biased region" description="Low complexity" evidence="6">
    <location>
        <begin position="1062"/>
        <end position="1080"/>
    </location>
</feature>
<feature type="transmembrane region" description="Helical" evidence="7">
    <location>
        <begin position="598"/>
        <end position="616"/>
    </location>
</feature>
<feature type="compositionally biased region" description="Basic and acidic residues" evidence="6">
    <location>
        <begin position="1049"/>
        <end position="1059"/>
    </location>
</feature>